<dbReference type="AlphaFoldDB" id="A0A1V1P2M7"/>
<comment type="caution">
    <text evidence="1">The sequence shown here is derived from an EMBL/GenBank/DDBJ whole genome shotgun (WGS) entry which is preliminary data.</text>
</comment>
<sequence length="130" mass="14705">MATEFPPQTIQGSDTQELDELRDLLLGPEKRDLHHIKNRLDDPTLRALEISRVLPEAIAHRVSRDKQLSKALHPVIEESVDSYLRTHSQAISDAIVPVMGESLKTAIYIKIRNKLESINSFLSAIFRPKA</sequence>
<evidence type="ECO:0000313" key="1">
    <source>
        <dbReference type="EMBL" id="ETR69117.1"/>
    </source>
</evidence>
<name>A0A1V1P2M7_9BACT</name>
<dbReference type="EMBL" id="ATBP01000734">
    <property type="protein sequence ID" value="ETR69117.1"/>
    <property type="molecule type" value="Genomic_DNA"/>
</dbReference>
<reference evidence="2" key="1">
    <citation type="submission" date="2012-11" db="EMBL/GenBank/DDBJ databases">
        <authorList>
            <person name="Lucero-Rivera Y.E."/>
            <person name="Tovar-Ramirez D."/>
        </authorList>
    </citation>
    <scope>NUCLEOTIDE SEQUENCE [LARGE SCALE GENOMIC DNA]</scope>
    <source>
        <strain evidence="2">Araruama</strain>
    </source>
</reference>
<evidence type="ECO:0000313" key="2">
    <source>
        <dbReference type="Proteomes" id="UP000189670"/>
    </source>
</evidence>
<gene>
    <name evidence="1" type="ORF">OMM_09877</name>
</gene>
<organism evidence="1 2">
    <name type="scientific">Candidatus Magnetoglobus multicellularis str. Araruama</name>
    <dbReference type="NCBI Taxonomy" id="890399"/>
    <lineage>
        <taxon>Bacteria</taxon>
        <taxon>Pseudomonadati</taxon>
        <taxon>Thermodesulfobacteriota</taxon>
        <taxon>Desulfobacteria</taxon>
        <taxon>Desulfobacterales</taxon>
        <taxon>Desulfobacteraceae</taxon>
        <taxon>Candidatus Magnetoglobus</taxon>
    </lineage>
</organism>
<accession>A0A1V1P2M7</accession>
<proteinExistence type="predicted"/>
<dbReference type="Proteomes" id="UP000189670">
    <property type="component" value="Unassembled WGS sequence"/>
</dbReference>
<protein>
    <submittedName>
        <fullName evidence="1">Uncharacterized protein</fullName>
    </submittedName>
</protein>